<dbReference type="Proteomes" id="UP000886822">
    <property type="component" value="Unassembled WGS sequence"/>
</dbReference>
<evidence type="ECO:0000313" key="2">
    <source>
        <dbReference type="Proteomes" id="UP000886822"/>
    </source>
</evidence>
<protein>
    <submittedName>
        <fullName evidence="1">Uncharacterized protein</fullName>
    </submittedName>
</protein>
<reference evidence="1" key="1">
    <citation type="journal article" date="2021" name="PeerJ">
        <title>Extensive microbial diversity within the chicken gut microbiome revealed by metagenomics and culture.</title>
        <authorList>
            <person name="Gilroy R."/>
            <person name="Ravi A."/>
            <person name="Getino M."/>
            <person name="Pursley I."/>
            <person name="Horton D.L."/>
            <person name="Alikhan N.F."/>
            <person name="Baker D."/>
            <person name="Gharbi K."/>
            <person name="Hall N."/>
            <person name="Watson M."/>
            <person name="Adriaenssens E.M."/>
            <person name="Foster-Nyarko E."/>
            <person name="Jarju S."/>
            <person name="Secka A."/>
            <person name="Antonio M."/>
            <person name="Oren A."/>
            <person name="Chaudhuri R.R."/>
            <person name="La Ragione R."/>
            <person name="Hildebrand F."/>
            <person name="Pallen M.J."/>
        </authorList>
    </citation>
    <scope>NUCLEOTIDE SEQUENCE</scope>
    <source>
        <strain evidence="1">CHK173-259</strain>
    </source>
</reference>
<dbReference type="AlphaFoldDB" id="A0A9D1U6F8"/>
<organism evidence="1 2">
    <name type="scientific">Candidatus Levilactobacillus faecigallinarum</name>
    <dbReference type="NCBI Taxonomy" id="2838638"/>
    <lineage>
        <taxon>Bacteria</taxon>
        <taxon>Bacillati</taxon>
        <taxon>Bacillota</taxon>
        <taxon>Bacilli</taxon>
        <taxon>Lactobacillales</taxon>
        <taxon>Lactobacillaceae</taxon>
        <taxon>Levilactobacillus</taxon>
    </lineage>
</organism>
<reference evidence="1" key="2">
    <citation type="submission" date="2021-04" db="EMBL/GenBank/DDBJ databases">
        <authorList>
            <person name="Gilroy R."/>
        </authorList>
    </citation>
    <scope>NUCLEOTIDE SEQUENCE</scope>
    <source>
        <strain evidence="1">CHK173-259</strain>
    </source>
</reference>
<name>A0A9D1U6F8_9LACO</name>
<dbReference type="EMBL" id="DXGJ01000057">
    <property type="protein sequence ID" value="HIW72404.1"/>
    <property type="molecule type" value="Genomic_DNA"/>
</dbReference>
<proteinExistence type="predicted"/>
<accession>A0A9D1U6F8</accession>
<gene>
    <name evidence="1" type="ORF">H9875_07240</name>
</gene>
<evidence type="ECO:0000313" key="1">
    <source>
        <dbReference type="EMBL" id="HIW72404.1"/>
    </source>
</evidence>
<comment type="caution">
    <text evidence="1">The sequence shown here is derived from an EMBL/GenBank/DDBJ whole genome shotgun (WGS) entry which is preliminary data.</text>
</comment>
<sequence>MRKNNANAYLGVLSKVLQGTEDEANDMNADFEKIRQALDNQAVASLSTDDLTAVQAHFQKGTDGYTDKRNQLEQASAPVRILGKHKALVAAFRTYTEGCQAMTDAIHPADQTVDEAAFNAAEKTQENAMEKVTSYMQRIMTSPM</sequence>